<dbReference type="InterPro" id="IPR006442">
    <property type="entry name" value="Antitoxin_Phd/YefM"/>
</dbReference>
<dbReference type="Proteomes" id="UP000222564">
    <property type="component" value="Unassembled WGS sequence"/>
</dbReference>
<gene>
    <name evidence="3" type="ORF">P378_02820</name>
</gene>
<evidence type="ECO:0000313" key="3">
    <source>
        <dbReference type="EMBL" id="PHJ39617.1"/>
    </source>
</evidence>
<accession>A0A2C6MB49</accession>
<sequence>MPNIRPSSDLRNKYNEISEFCHKYSEPVYITKNGQGDLAVMSIETYERLVGKFELYKLLDAGMEAMKNNKVIPANDVFNRLESRLGNETV</sequence>
<comment type="function">
    <text evidence="2">Antitoxin component of a type II toxin-antitoxin (TA) system.</text>
</comment>
<evidence type="ECO:0000313" key="4">
    <source>
        <dbReference type="Proteomes" id="UP000222564"/>
    </source>
</evidence>
<dbReference type="RefSeq" id="WP_099082156.1">
    <property type="nucleotide sequence ID" value="NZ_AWQQ01000017.1"/>
</dbReference>
<evidence type="ECO:0000256" key="2">
    <source>
        <dbReference type="RuleBase" id="RU362080"/>
    </source>
</evidence>
<reference evidence="3 4" key="1">
    <citation type="submission" date="2013-09" db="EMBL/GenBank/DDBJ databases">
        <title>Biodegradation of hydrocarbons in the deep terrestrial subsurface : characterization of a microbial consortium composed of two Desulfotomaculum species originating from a deep geological formation.</title>
        <authorList>
            <person name="Aullo T."/>
            <person name="Berlendis S."/>
            <person name="Lascourreges J.-F."/>
            <person name="Dessort D."/>
            <person name="Saint-Laurent S."/>
            <person name="Schraauwers B."/>
            <person name="Mas J."/>
            <person name="Magot M."/>
            <person name="Ranchou-Peyruse A."/>
        </authorList>
    </citation>
    <scope>NUCLEOTIDE SEQUENCE [LARGE SCALE GENOMIC DNA]</scope>
    <source>
        <strain evidence="3 4">Bs107</strain>
    </source>
</reference>
<comment type="caution">
    <text evidence="3">The sequence shown here is derived from an EMBL/GenBank/DDBJ whole genome shotgun (WGS) entry which is preliminary data.</text>
</comment>
<proteinExistence type="inferred from homology"/>
<dbReference type="NCBIfam" id="TIGR01552">
    <property type="entry name" value="phd_fam"/>
    <property type="match status" value="1"/>
</dbReference>
<keyword evidence="4" id="KW-1185">Reference proteome</keyword>
<dbReference type="EMBL" id="AWQQ01000017">
    <property type="protein sequence ID" value="PHJ39617.1"/>
    <property type="molecule type" value="Genomic_DNA"/>
</dbReference>
<name>A0A2C6MB49_9FIRM</name>
<dbReference type="AlphaFoldDB" id="A0A2C6MB49"/>
<evidence type="ECO:0000256" key="1">
    <source>
        <dbReference type="ARBA" id="ARBA00009981"/>
    </source>
</evidence>
<dbReference type="InterPro" id="IPR036165">
    <property type="entry name" value="YefM-like_sf"/>
</dbReference>
<dbReference type="SUPFAM" id="SSF143120">
    <property type="entry name" value="YefM-like"/>
    <property type="match status" value="1"/>
</dbReference>
<dbReference type="Pfam" id="PF02604">
    <property type="entry name" value="PhdYeFM_antitox"/>
    <property type="match status" value="1"/>
</dbReference>
<dbReference type="OrthoDB" id="9795585at2"/>
<protein>
    <recommendedName>
        <fullName evidence="2">Antitoxin</fullName>
    </recommendedName>
</protein>
<organism evidence="3 4">
    <name type="scientific">Desulforamulus profundi</name>
    <dbReference type="NCBI Taxonomy" id="1383067"/>
    <lineage>
        <taxon>Bacteria</taxon>
        <taxon>Bacillati</taxon>
        <taxon>Bacillota</taxon>
        <taxon>Clostridia</taxon>
        <taxon>Eubacteriales</taxon>
        <taxon>Peptococcaceae</taxon>
        <taxon>Desulforamulus</taxon>
    </lineage>
</organism>
<comment type="similarity">
    <text evidence="1 2">Belongs to the phD/YefM antitoxin family.</text>
</comment>